<organism evidence="1 2">
    <name type="scientific">Anaerocolumna xylanovorans DSM 12503</name>
    <dbReference type="NCBI Taxonomy" id="1121345"/>
    <lineage>
        <taxon>Bacteria</taxon>
        <taxon>Bacillati</taxon>
        <taxon>Bacillota</taxon>
        <taxon>Clostridia</taxon>
        <taxon>Lachnospirales</taxon>
        <taxon>Lachnospiraceae</taxon>
        <taxon>Anaerocolumna</taxon>
    </lineage>
</organism>
<proteinExistence type="predicted"/>
<dbReference type="AlphaFoldDB" id="A0A1M7YC13"/>
<dbReference type="EMBL" id="FRFD01000007">
    <property type="protein sequence ID" value="SHO50174.1"/>
    <property type="molecule type" value="Genomic_DNA"/>
</dbReference>
<keyword evidence="2" id="KW-1185">Reference proteome</keyword>
<dbReference type="STRING" id="1121345.SAMN02745217_02620"/>
<protein>
    <submittedName>
        <fullName evidence="1">tRNA-2-methylthio-N6-dimethylallyladenosine synthase</fullName>
    </submittedName>
</protein>
<dbReference type="Proteomes" id="UP000184612">
    <property type="component" value="Unassembled WGS sequence"/>
</dbReference>
<reference evidence="1 2" key="1">
    <citation type="submission" date="2016-12" db="EMBL/GenBank/DDBJ databases">
        <authorList>
            <person name="Song W.-J."/>
            <person name="Kurnit D.M."/>
        </authorList>
    </citation>
    <scope>NUCLEOTIDE SEQUENCE [LARGE SCALE GENOMIC DNA]</scope>
    <source>
        <strain evidence="1 2">DSM 12503</strain>
    </source>
</reference>
<dbReference type="OrthoDB" id="2087135at2"/>
<evidence type="ECO:0000313" key="2">
    <source>
        <dbReference type="Proteomes" id="UP000184612"/>
    </source>
</evidence>
<gene>
    <name evidence="1" type="ORF">SAMN02745217_02620</name>
</gene>
<sequence length="59" mass="7043">MSSLLMNLEDVNLDSKEPINEPQRQYYFMAKCREWVKRKEEELNRQLTFSVVTFGCPTV</sequence>
<name>A0A1M7YC13_9FIRM</name>
<evidence type="ECO:0000313" key="1">
    <source>
        <dbReference type="EMBL" id="SHO50174.1"/>
    </source>
</evidence>
<accession>A0A1M7YC13</accession>